<evidence type="ECO:0000313" key="2">
    <source>
        <dbReference type="EMBL" id="CAL8134728.1"/>
    </source>
</evidence>
<gene>
    <name evidence="2" type="ORF">ODALV1_LOCUS25655</name>
</gene>
<feature type="compositionally biased region" description="Low complexity" evidence="1">
    <location>
        <begin position="231"/>
        <end position="241"/>
    </location>
</feature>
<reference evidence="2 3" key="1">
    <citation type="submission" date="2024-08" db="EMBL/GenBank/DDBJ databases">
        <authorList>
            <person name="Cucini C."/>
            <person name="Frati F."/>
        </authorList>
    </citation>
    <scope>NUCLEOTIDE SEQUENCE [LARGE SCALE GENOMIC DNA]</scope>
</reference>
<evidence type="ECO:0000256" key="1">
    <source>
        <dbReference type="SAM" id="MobiDB-lite"/>
    </source>
</evidence>
<keyword evidence="3" id="KW-1185">Reference proteome</keyword>
<feature type="compositionally biased region" description="Low complexity" evidence="1">
    <location>
        <begin position="269"/>
        <end position="278"/>
    </location>
</feature>
<comment type="caution">
    <text evidence="2">The sequence shown here is derived from an EMBL/GenBank/DDBJ whole genome shotgun (WGS) entry which is preliminary data.</text>
</comment>
<organism evidence="2 3">
    <name type="scientific">Orchesella dallaii</name>
    <dbReference type="NCBI Taxonomy" id="48710"/>
    <lineage>
        <taxon>Eukaryota</taxon>
        <taxon>Metazoa</taxon>
        <taxon>Ecdysozoa</taxon>
        <taxon>Arthropoda</taxon>
        <taxon>Hexapoda</taxon>
        <taxon>Collembola</taxon>
        <taxon>Entomobryomorpha</taxon>
        <taxon>Entomobryoidea</taxon>
        <taxon>Orchesellidae</taxon>
        <taxon>Orchesellinae</taxon>
        <taxon>Orchesella</taxon>
    </lineage>
</organism>
<feature type="compositionally biased region" description="Polar residues" evidence="1">
    <location>
        <begin position="15"/>
        <end position="26"/>
    </location>
</feature>
<feature type="compositionally biased region" description="Polar residues" evidence="1">
    <location>
        <begin position="42"/>
        <end position="56"/>
    </location>
</feature>
<feature type="compositionally biased region" description="Polar residues" evidence="1">
    <location>
        <begin position="329"/>
        <end position="338"/>
    </location>
</feature>
<dbReference type="Proteomes" id="UP001642540">
    <property type="component" value="Unassembled WGS sequence"/>
</dbReference>
<feature type="region of interest" description="Disordered" evidence="1">
    <location>
        <begin position="219"/>
        <end position="359"/>
    </location>
</feature>
<feature type="compositionally biased region" description="Pro residues" evidence="1">
    <location>
        <begin position="339"/>
        <end position="354"/>
    </location>
</feature>
<feature type="region of interest" description="Disordered" evidence="1">
    <location>
        <begin position="1"/>
        <end position="56"/>
    </location>
</feature>
<proteinExistence type="predicted"/>
<evidence type="ECO:0000313" key="3">
    <source>
        <dbReference type="Proteomes" id="UP001642540"/>
    </source>
</evidence>
<accession>A0ABP1RSI6</accession>
<sequence>MDHSNNNGHLYRPYESSQSAPSNGRTTPALRQPGVGARDPVQYQTPSQPRIQTSFNAPAAPRPVFYCVLPHPPRLEDCIASAVFAMPPPRYTPRATPTVQFPPPPYTPPTPPTTPTAQFPPPPRYVPPNSPLMLGLPNQWNSTLVVPGLASRRVYYTDQTRQPPQNQPPPGYGQVCPWETTPTTINPSVEGADMMRRTNVSGPLSPGFGTASSSVEAACTTATTGREQVWTSTPITSPTSPALYEPNGNSGWMEAPSSPVSQCPLPPYSQRQQSRKQSGGSGSRMAGESSRQMETERYRSRHVVGNRRNSYPASQAAAQQAQGTGLEYNPTTAYHTPQNWPPPYTPAPVDPPPATHQAAQQWEQYRNNYGPHDWQGVLGPHDPNWPQLPTQMNNDSQEAYALPNDNSNPGSMSVEASTNEWAGVQHAEQNLEKKIEEVTIDDDQEGQDVTLVSSVDNANAAGEGIQGMPSTIQEL</sequence>
<feature type="compositionally biased region" description="Polar residues" evidence="1">
    <location>
        <begin position="219"/>
        <end position="230"/>
    </location>
</feature>
<protein>
    <submittedName>
        <fullName evidence="2">Uncharacterized protein</fullName>
    </submittedName>
</protein>
<name>A0ABP1RSI6_9HEXA</name>
<dbReference type="EMBL" id="CAXLJM020000105">
    <property type="protein sequence ID" value="CAL8134728.1"/>
    <property type="molecule type" value="Genomic_DNA"/>
</dbReference>